<comment type="caution">
    <text evidence="1">The sequence shown here is derived from an EMBL/GenBank/DDBJ whole genome shotgun (WGS) entry which is preliminary data.</text>
</comment>
<keyword evidence="2" id="KW-1185">Reference proteome</keyword>
<dbReference type="EMBL" id="MU806026">
    <property type="protein sequence ID" value="KAJ3841826.1"/>
    <property type="molecule type" value="Genomic_DNA"/>
</dbReference>
<gene>
    <name evidence="1" type="ORF">F5878DRAFT_658152</name>
</gene>
<name>A0AA38PFK8_9AGAR</name>
<protein>
    <recommendedName>
        <fullName evidence="3">Fungal-type protein kinase domain-containing protein</fullName>
    </recommendedName>
</protein>
<dbReference type="AlphaFoldDB" id="A0AA38PFK8"/>
<organism evidence="1 2">
    <name type="scientific">Lentinula raphanica</name>
    <dbReference type="NCBI Taxonomy" id="153919"/>
    <lineage>
        <taxon>Eukaryota</taxon>
        <taxon>Fungi</taxon>
        <taxon>Dikarya</taxon>
        <taxon>Basidiomycota</taxon>
        <taxon>Agaricomycotina</taxon>
        <taxon>Agaricomycetes</taxon>
        <taxon>Agaricomycetidae</taxon>
        <taxon>Agaricales</taxon>
        <taxon>Marasmiineae</taxon>
        <taxon>Omphalotaceae</taxon>
        <taxon>Lentinula</taxon>
    </lineage>
</organism>
<proteinExistence type="predicted"/>
<reference evidence="1" key="1">
    <citation type="submission" date="2022-08" db="EMBL/GenBank/DDBJ databases">
        <authorList>
            <consortium name="DOE Joint Genome Institute"/>
            <person name="Min B."/>
            <person name="Riley R."/>
            <person name="Sierra-Patev S."/>
            <person name="Naranjo-Ortiz M."/>
            <person name="Looney B."/>
            <person name="Konkel Z."/>
            <person name="Slot J.C."/>
            <person name="Sakamoto Y."/>
            <person name="Steenwyk J.L."/>
            <person name="Rokas A."/>
            <person name="Carro J."/>
            <person name="Camarero S."/>
            <person name="Ferreira P."/>
            <person name="Molpeceres G."/>
            <person name="Ruiz-Duenas F.J."/>
            <person name="Serrano A."/>
            <person name="Henrissat B."/>
            <person name="Drula E."/>
            <person name="Hughes K.W."/>
            <person name="Mata J.L."/>
            <person name="Ishikawa N.K."/>
            <person name="Vargas-Isla R."/>
            <person name="Ushijima S."/>
            <person name="Smith C.A."/>
            <person name="Ahrendt S."/>
            <person name="Andreopoulos W."/>
            <person name="He G."/>
            <person name="Labutti K."/>
            <person name="Lipzen A."/>
            <person name="Ng V."/>
            <person name="Sandor L."/>
            <person name="Barry K."/>
            <person name="Martinez A.T."/>
            <person name="Xiao Y."/>
            <person name="Gibbons J.G."/>
            <person name="Terashima K."/>
            <person name="Hibbett D.S."/>
            <person name="Grigoriev I.V."/>
        </authorList>
    </citation>
    <scope>NUCLEOTIDE SEQUENCE</scope>
    <source>
        <strain evidence="1">TFB9207</strain>
    </source>
</reference>
<evidence type="ECO:0000313" key="2">
    <source>
        <dbReference type="Proteomes" id="UP001163846"/>
    </source>
</evidence>
<accession>A0AA38PFK8</accession>
<evidence type="ECO:0008006" key="3">
    <source>
        <dbReference type="Google" id="ProtNLM"/>
    </source>
</evidence>
<dbReference type="Proteomes" id="UP001163846">
    <property type="component" value="Unassembled WGS sequence"/>
</dbReference>
<sequence length="238" mass="27935">MNCDIDCPEGKPKGRDSYAVDNGVRFNDFRDLVTTWAGLDLSPVGGGPRSHFRTGTRPYLTYEQHRIDWNLSGPHPKYRHDMESLFYVMVLFTFSHSEPSKEISKPVDEEFRYDEWHQFDDEALYYKKCSIMTKGSWKPPVQPFFLHFSNWLHEVRVNFRRGFAKQADFVEAKETAEALGETWLPHKAQFYEDYSLGGHITYSKMVRIMHVFNGEELVTYDNETLEYLESGETDMKID</sequence>
<evidence type="ECO:0000313" key="1">
    <source>
        <dbReference type="EMBL" id="KAJ3841826.1"/>
    </source>
</evidence>